<gene>
    <name evidence="3" type="ORF">RchiOBHm_Chr5g0028781</name>
</gene>
<dbReference type="STRING" id="74649.A0A2P6Q9G0"/>
<proteinExistence type="predicted"/>
<dbReference type="PANTHER" id="PTHR46039:SF2">
    <property type="entry name" value="SUCROSE-PHOSPHATE SYNTHASE 1"/>
    <property type="match status" value="1"/>
</dbReference>
<keyword evidence="4" id="KW-1185">Reference proteome</keyword>
<dbReference type="AlphaFoldDB" id="A0A2P6Q9G0"/>
<dbReference type="PANTHER" id="PTHR46039">
    <property type="entry name" value="SUCROSE-PHOSPHATE SYNTHASE 3-RELATED"/>
    <property type="match status" value="1"/>
</dbReference>
<dbReference type="Gramene" id="PRQ30819">
    <property type="protein sequence ID" value="PRQ30819"/>
    <property type="gene ID" value="RchiOBHm_Chr5g0028781"/>
</dbReference>
<sequence>MQTLIMGNRDGIDDFSSTNASVLLSVLKLIDEHDLYGQVAYPKHHKQSDVPDIYCFAAKTKLWGKLFQR</sequence>
<protein>
    <submittedName>
        <fullName evidence="3">Putative sucrose-phosphate synthase</fullName>
        <ecNumber evidence="3">2.4.1.14</ecNumber>
    </submittedName>
</protein>
<evidence type="ECO:0000313" key="3">
    <source>
        <dbReference type="EMBL" id="PRQ30819.1"/>
    </source>
</evidence>
<evidence type="ECO:0000313" key="4">
    <source>
        <dbReference type="Proteomes" id="UP000238479"/>
    </source>
</evidence>
<keyword evidence="2 3" id="KW-0808">Transferase</keyword>
<dbReference type="InterPro" id="IPR044161">
    <property type="entry name" value="SPS"/>
</dbReference>
<dbReference type="EMBL" id="PDCK01000043">
    <property type="protein sequence ID" value="PRQ30819.1"/>
    <property type="molecule type" value="Genomic_DNA"/>
</dbReference>
<organism evidence="3 4">
    <name type="scientific">Rosa chinensis</name>
    <name type="common">China rose</name>
    <dbReference type="NCBI Taxonomy" id="74649"/>
    <lineage>
        <taxon>Eukaryota</taxon>
        <taxon>Viridiplantae</taxon>
        <taxon>Streptophyta</taxon>
        <taxon>Embryophyta</taxon>
        <taxon>Tracheophyta</taxon>
        <taxon>Spermatophyta</taxon>
        <taxon>Magnoliopsida</taxon>
        <taxon>eudicotyledons</taxon>
        <taxon>Gunneridae</taxon>
        <taxon>Pentapetalae</taxon>
        <taxon>rosids</taxon>
        <taxon>fabids</taxon>
        <taxon>Rosales</taxon>
        <taxon>Rosaceae</taxon>
        <taxon>Rosoideae</taxon>
        <taxon>Rosoideae incertae sedis</taxon>
        <taxon>Rosa</taxon>
    </lineage>
</organism>
<accession>A0A2P6Q9G0</accession>
<reference evidence="3 4" key="1">
    <citation type="journal article" date="2018" name="Nat. Genet.">
        <title>The Rosa genome provides new insights in the design of modern roses.</title>
        <authorList>
            <person name="Bendahmane M."/>
        </authorList>
    </citation>
    <scope>NUCLEOTIDE SEQUENCE [LARGE SCALE GENOMIC DNA]</scope>
    <source>
        <strain evidence="4">cv. Old Blush</strain>
    </source>
</reference>
<evidence type="ECO:0000256" key="1">
    <source>
        <dbReference type="ARBA" id="ARBA00022676"/>
    </source>
</evidence>
<name>A0A2P6Q9G0_ROSCH</name>
<dbReference type="EC" id="2.4.1.14" evidence="3"/>
<keyword evidence="1 3" id="KW-0328">Glycosyltransferase</keyword>
<comment type="caution">
    <text evidence="3">The sequence shown here is derived from an EMBL/GenBank/DDBJ whole genome shotgun (WGS) entry which is preliminary data.</text>
</comment>
<dbReference type="GO" id="GO:0046524">
    <property type="term" value="F:sucrose-phosphate synthase activity"/>
    <property type="evidence" value="ECO:0007669"/>
    <property type="project" value="UniProtKB-EC"/>
</dbReference>
<evidence type="ECO:0000256" key="2">
    <source>
        <dbReference type="ARBA" id="ARBA00022679"/>
    </source>
</evidence>
<dbReference type="Proteomes" id="UP000238479">
    <property type="component" value="Chromosome 5"/>
</dbReference>
<dbReference type="OMA" id="PDIYCFA"/>